<reference evidence="1" key="1">
    <citation type="submission" date="2018-11" db="EMBL/GenBank/DDBJ databases">
        <authorList>
            <consortium name="Pathogen Informatics"/>
        </authorList>
    </citation>
    <scope>NUCLEOTIDE SEQUENCE [LARGE SCALE GENOMIC DNA]</scope>
</reference>
<dbReference type="AlphaFoldDB" id="A0A3P8EQ50"/>
<dbReference type="OrthoDB" id="547796at2759"/>
<dbReference type="EMBL" id="UZAH01031150">
    <property type="protein sequence ID" value="VDP14099.1"/>
    <property type="molecule type" value="Genomic_DNA"/>
</dbReference>
<dbReference type="InterPro" id="IPR036400">
    <property type="entry name" value="Cyt_B5-like_heme/steroid_sf"/>
</dbReference>
<evidence type="ECO:0000313" key="1">
    <source>
        <dbReference type="EMBL" id="VDP14099.1"/>
    </source>
</evidence>
<dbReference type="SUPFAM" id="SSF55856">
    <property type="entry name" value="Cytochrome b5-like heme/steroid binding domain"/>
    <property type="match status" value="1"/>
</dbReference>
<protein>
    <submittedName>
        <fullName evidence="1">Uncharacterized protein</fullName>
    </submittedName>
</protein>
<organism evidence="1">
    <name type="scientific">Heligmosomoides polygyrus</name>
    <name type="common">Parasitic roundworm</name>
    <dbReference type="NCBI Taxonomy" id="6339"/>
    <lineage>
        <taxon>Eukaryota</taxon>
        <taxon>Metazoa</taxon>
        <taxon>Ecdysozoa</taxon>
        <taxon>Nematoda</taxon>
        <taxon>Chromadorea</taxon>
        <taxon>Rhabditida</taxon>
        <taxon>Rhabditina</taxon>
        <taxon>Rhabditomorpha</taxon>
        <taxon>Strongyloidea</taxon>
        <taxon>Heligmosomidae</taxon>
        <taxon>Heligmosomoides</taxon>
    </lineage>
</organism>
<name>A0A3P8EQ50_HELPZ</name>
<dbReference type="Gene3D" id="3.10.120.10">
    <property type="entry name" value="Cytochrome b5-like heme/steroid binding domain"/>
    <property type="match status" value="1"/>
</dbReference>
<accession>A0A3P8EQ50</accession>
<proteinExistence type="predicted"/>
<sequence>MVLHEVFLQIYDTSRGRNFYDPGGPCGALAGRDATRAPDCLPLRSMDLRENRNHRLGNRLLESCRQYETMHDTTITTFSGTWRPVERIC</sequence>
<gene>
    <name evidence="1" type="ORF">HPBE_LOCUS19122</name>
</gene>